<keyword evidence="3" id="KW-1185">Reference proteome</keyword>
<keyword evidence="1" id="KW-1133">Transmembrane helix</keyword>
<name>A8XW22_CAEBR</name>
<dbReference type="OMA" id="MMIATTH"/>
<evidence type="ECO:0000313" key="4">
    <source>
        <dbReference type="WormBase" id="CBG19630"/>
    </source>
</evidence>
<evidence type="ECO:0000313" key="3">
    <source>
        <dbReference type="Proteomes" id="UP000008549"/>
    </source>
</evidence>
<dbReference type="Gene3D" id="1.20.1070.10">
    <property type="entry name" value="Rhodopsin 7-helix transmembrane proteins"/>
    <property type="match status" value="1"/>
</dbReference>
<dbReference type="Proteomes" id="UP000008549">
    <property type="component" value="Unassembled WGS sequence"/>
</dbReference>
<dbReference type="GeneID" id="8588925"/>
<dbReference type="InterPro" id="IPR019429">
    <property type="entry name" value="7TM_GPCR_serpentine_rcpt_Sri"/>
</dbReference>
<reference evidence="2 3" key="2">
    <citation type="journal article" date="2011" name="PLoS Genet.">
        <title>Caenorhabditis briggsae recombinant inbred line genotypes reveal inter-strain incompatibility and the evolution of recombination.</title>
        <authorList>
            <person name="Ross J.A."/>
            <person name="Koboldt D.C."/>
            <person name="Staisch J.E."/>
            <person name="Chamberlin H.M."/>
            <person name="Gupta B.P."/>
            <person name="Miller R.D."/>
            <person name="Baird S.E."/>
            <person name="Haag E.S."/>
        </authorList>
    </citation>
    <scope>NUCLEOTIDE SEQUENCE [LARGE SCALE GENOMIC DNA]</scope>
    <source>
        <strain evidence="2 3">AF16</strain>
    </source>
</reference>
<dbReference type="AlphaFoldDB" id="A8XW22"/>
<dbReference type="EMBL" id="HE601321">
    <property type="protein sequence ID" value="CAP36841.1"/>
    <property type="molecule type" value="Genomic_DNA"/>
</dbReference>
<reference evidence="2 3" key="1">
    <citation type="journal article" date="2003" name="PLoS Biol.">
        <title>The genome sequence of Caenorhabditis briggsae: a platform for comparative genomics.</title>
        <authorList>
            <person name="Stein L.D."/>
            <person name="Bao Z."/>
            <person name="Blasiar D."/>
            <person name="Blumenthal T."/>
            <person name="Brent M.R."/>
            <person name="Chen N."/>
            <person name="Chinwalla A."/>
            <person name="Clarke L."/>
            <person name="Clee C."/>
            <person name="Coghlan A."/>
            <person name="Coulson A."/>
            <person name="D'Eustachio P."/>
            <person name="Fitch D.H."/>
            <person name="Fulton L.A."/>
            <person name="Fulton R.E."/>
            <person name="Griffiths-Jones S."/>
            <person name="Harris T.W."/>
            <person name="Hillier L.W."/>
            <person name="Kamath R."/>
            <person name="Kuwabara P.E."/>
            <person name="Mardis E.R."/>
            <person name="Marra M.A."/>
            <person name="Miner T.L."/>
            <person name="Minx P."/>
            <person name="Mullikin J.C."/>
            <person name="Plumb R.W."/>
            <person name="Rogers J."/>
            <person name="Schein J.E."/>
            <person name="Sohrmann M."/>
            <person name="Spieth J."/>
            <person name="Stajich J.E."/>
            <person name="Wei C."/>
            <person name="Willey D."/>
            <person name="Wilson R.K."/>
            <person name="Durbin R."/>
            <person name="Waterston R.H."/>
        </authorList>
    </citation>
    <scope>NUCLEOTIDE SEQUENCE [LARGE SCALE GENOMIC DNA]</scope>
    <source>
        <strain evidence="2 3">AF16</strain>
    </source>
</reference>
<evidence type="ECO:0000313" key="2">
    <source>
        <dbReference type="EMBL" id="CAP36841.1"/>
    </source>
</evidence>
<dbReference type="PANTHER" id="PTHR45830">
    <property type="entry name" value="SERPENTINE RECEPTOR, CLASS I"/>
    <property type="match status" value="1"/>
</dbReference>
<proteinExistence type="predicted"/>
<dbReference type="CTD" id="8588925"/>
<organism evidence="2 3">
    <name type="scientific">Caenorhabditis briggsae</name>
    <dbReference type="NCBI Taxonomy" id="6238"/>
    <lineage>
        <taxon>Eukaryota</taxon>
        <taxon>Metazoa</taxon>
        <taxon>Ecdysozoa</taxon>
        <taxon>Nematoda</taxon>
        <taxon>Chromadorea</taxon>
        <taxon>Rhabditida</taxon>
        <taxon>Rhabditina</taxon>
        <taxon>Rhabditomorpha</taxon>
        <taxon>Rhabditoidea</taxon>
        <taxon>Rhabditidae</taxon>
        <taxon>Peloderinae</taxon>
        <taxon>Caenorhabditis</taxon>
    </lineage>
</organism>
<dbReference type="InParanoid" id="A8XW22"/>
<dbReference type="eggNOG" id="ENOG502TJC1">
    <property type="taxonomic scope" value="Eukaryota"/>
</dbReference>
<accession>A8XW22</accession>
<dbReference type="WormBase" id="CBG19630">
    <property type="protein sequence ID" value="CBP47855"/>
    <property type="gene ID" value="WBGene00038812"/>
</dbReference>
<gene>
    <name evidence="2 4" type="ORF">CBG19630</name>
    <name evidence="2" type="ORF">CBG_19630</name>
</gene>
<dbReference type="RefSeq" id="XP_002646926.1">
    <property type="nucleotide sequence ID" value="XM_002646880.1"/>
</dbReference>
<feature type="transmembrane region" description="Helical" evidence="1">
    <location>
        <begin position="29"/>
        <end position="54"/>
    </location>
</feature>
<keyword evidence="1" id="KW-0812">Transmembrane</keyword>
<protein>
    <submittedName>
        <fullName evidence="2">Protein CBG19630</fullName>
    </submittedName>
</protein>
<dbReference type="HOGENOM" id="CLU_1827028_0_0_1"/>
<dbReference type="Pfam" id="PF10327">
    <property type="entry name" value="7TM_GPCR_Sri"/>
    <property type="match status" value="1"/>
</dbReference>
<evidence type="ECO:0000256" key="1">
    <source>
        <dbReference type="SAM" id="Phobius"/>
    </source>
</evidence>
<sequence length="141" mass="16452">MRMYKTLKENQSRLSSATIARHQTALKSLIMQFMTTPISFFPAFVVLLTVLIPTEYSQKISWWSLMVGTTHSFFNSIVVIITYAEFRKAFLFCKRNTKKSVIADAGQRYIEQFQDVVSGYTCEAFRSLRRIAWSNELNEKR</sequence>
<feature type="transmembrane region" description="Helical" evidence="1">
    <location>
        <begin position="60"/>
        <end position="86"/>
    </location>
</feature>
<dbReference type="KEGG" id="cbr:CBG_19630"/>
<dbReference type="SUPFAM" id="SSF81321">
    <property type="entry name" value="Family A G protein-coupled receptor-like"/>
    <property type="match status" value="1"/>
</dbReference>
<keyword evidence="1" id="KW-0472">Membrane</keyword>
<dbReference type="PANTHER" id="PTHR45830:SF12">
    <property type="entry name" value="G_PROTEIN_RECEP_F1_2 DOMAIN-CONTAINING PROTEIN-RELATED"/>
    <property type="match status" value="1"/>
</dbReference>